<name>A0A8S1LGT0_9CILI</name>
<evidence type="ECO:0000256" key="1">
    <source>
        <dbReference type="SAM" id="MobiDB-lite"/>
    </source>
</evidence>
<dbReference type="OrthoDB" id="303176at2759"/>
<keyword evidence="4" id="KW-1185">Reference proteome</keyword>
<gene>
    <name evidence="2" type="ORF">PSON_ATCC_30995.1.T0210106</name>
    <name evidence="3" type="ORF">PSON_ATCC_30995.1.T0210108</name>
</gene>
<organism evidence="3 4">
    <name type="scientific">Paramecium sonneborni</name>
    <dbReference type="NCBI Taxonomy" id="65129"/>
    <lineage>
        <taxon>Eukaryota</taxon>
        <taxon>Sar</taxon>
        <taxon>Alveolata</taxon>
        <taxon>Ciliophora</taxon>
        <taxon>Intramacronucleata</taxon>
        <taxon>Oligohymenophorea</taxon>
        <taxon>Peniculida</taxon>
        <taxon>Parameciidae</taxon>
        <taxon>Paramecium</taxon>
    </lineage>
</organism>
<proteinExistence type="predicted"/>
<comment type="caution">
    <text evidence="3">The sequence shown here is derived from an EMBL/GenBank/DDBJ whole genome shotgun (WGS) entry which is preliminary data.</text>
</comment>
<dbReference type="AlphaFoldDB" id="A0A8S1LGT0"/>
<feature type="compositionally biased region" description="Polar residues" evidence="1">
    <location>
        <begin position="42"/>
        <end position="52"/>
    </location>
</feature>
<dbReference type="Proteomes" id="UP000692954">
    <property type="component" value="Unassembled WGS sequence"/>
</dbReference>
<protein>
    <submittedName>
        <fullName evidence="3">Uncharacterized protein</fullName>
    </submittedName>
</protein>
<accession>A0A8S1LGT0</accession>
<dbReference type="EMBL" id="CAJJDN010000021">
    <property type="protein sequence ID" value="CAD8066059.1"/>
    <property type="molecule type" value="Genomic_DNA"/>
</dbReference>
<feature type="compositionally biased region" description="Polar residues" evidence="1">
    <location>
        <begin position="61"/>
        <end position="77"/>
    </location>
</feature>
<evidence type="ECO:0000313" key="3">
    <source>
        <dbReference type="EMBL" id="CAD8066059.1"/>
    </source>
</evidence>
<sequence>MSQFIKAITPKKTFMVEKGFYSINLEDGTIEKLGPEKKSYKLPSQSQHTSSKVQKDLLAAQGQQNQGSNHRYNQQVRKVQENTRKLNSQRNN</sequence>
<evidence type="ECO:0000313" key="2">
    <source>
        <dbReference type="EMBL" id="CAD8066055.1"/>
    </source>
</evidence>
<feature type="region of interest" description="Disordered" evidence="1">
    <location>
        <begin position="36"/>
        <end position="92"/>
    </location>
</feature>
<dbReference type="EMBL" id="CAJJDN010000021">
    <property type="protein sequence ID" value="CAD8066055.1"/>
    <property type="molecule type" value="Genomic_DNA"/>
</dbReference>
<evidence type="ECO:0000313" key="4">
    <source>
        <dbReference type="Proteomes" id="UP000692954"/>
    </source>
</evidence>
<reference evidence="3" key="1">
    <citation type="submission" date="2021-01" db="EMBL/GenBank/DDBJ databases">
        <authorList>
            <consortium name="Genoscope - CEA"/>
            <person name="William W."/>
        </authorList>
    </citation>
    <scope>NUCLEOTIDE SEQUENCE</scope>
</reference>